<evidence type="ECO:0000256" key="7">
    <source>
        <dbReference type="ARBA" id="ARBA00034000"/>
    </source>
</evidence>
<keyword evidence="5" id="KW-0378">Hydrolase</keyword>
<dbReference type="InterPro" id="IPR036950">
    <property type="entry name" value="PBP_transglycosylase"/>
</dbReference>
<dbReference type="PANTHER" id="PTHR32282:SF33">
    <property type="entry name" value="PEPTIDOGLYCAN GLYCOSYLTRANSFERASE"/>
    <property type="match status" value="1"/>
</dbReference>
<evidence type="ECO:0000256" key="8">
    <source>
        <dbReference type="ARBA" id="ARBA00049902"/>
    </source>
</evidence>
<keyword evidence="4" id="KW-0808">Transferase</keyword>
<name>A0ABN2FU65_9ACTN</name>
<evidence type="ECO:0000256" key="6">
    <source>
        <dbReference type="ARBA" id="ARBA00023268"/>
    </source>
</evidence>
<dbReference type="Pfam" id="PF00905">
    <property type="entry name" value="Transpeptidase"/>
    <property type="match status" value="1"/>
</dbReference>
<feature type="domain" description="Penicillin-binding protein transpeptidase" evidence="10">
    <location>
        <begin position="336"/>
        <end position="672"/>
    </location>
</feature>
<dbReference type="InterPro" id="IPR023346">
    <property type="entry name" value="Lysozyme-like_dom_sf"/>
</dbReference>
<evidence type="ECO:0000256" key="4">
    <source>
        <dbReference type="ARBA" id="ARBA00022679"/>
    </source>
</evidence>
<keyword evidence="13" id="KW-1185">Reference proteome</keyword>
<dbReference type="SUPFAM" id="SSF56601">
    <property type="entry name" value="beta-lactamase/transpeptidase-like"/>
    <property type="match status" value="1"/>
</dbReference>
<keyword evidence="3" id="KW-0328">Glycosyltransferase</keyword>
<evidence type="ECO:0000256" key="3">
    <source>
        <dbReference type="ARBA" id="ARBA00022676"/>
    </source>
</evidence>
<evidence type="ECO:0000256" key="1">
    <source>
        <dbReference type="ARBA" id="ARBA00022645"/>
    </source>
</evidence>
<comment type="catalytic activity">
    <reaction evidence="8">
        <text>[GlcNAc-(1-&gt;4)-Mur2Ac(oyl-L-Ala-gamma-D-Glu-L-Lys-D-Ala-D-Ala)](n)-di-trans,octa-cis-undecaprenyl diphosphate + beta-D-GlcNAc-(1-&gt;4)-Mur2Ac(oyl-L-Ala-gamma-D-Glu-L-Lys-D-Ala-D-Ala)-di-trans,octa-cis-undecaprenyl diphosphate = [GlcNAc-(1-&gt;4)-Mur2Ac(oyl-L-Ala-gamma-D-Glu-L-Lys-D-Ala-D-Ala)](n+1)-di-trans,octa-cis-undecaprenyl diphosphate + di-trans,octa-cis-undecaprenyl diphosphate + H(+)</text>
        <dbReference type="Rhea" id="RHEA:23708"/>
        <dbReference type="Rhea" id="RHEA-COMP:9602"/>
        <dbReference type="Rhea" id="RHEA-COMP:9603"/>
        <dbReference type="ChEBI" id="CHEBI:15378"/>
        <dbReference type="ChEBI" id="CHEBI:58405"/>
        <dbReference type="ChEBI" id="CHEBI:60033"/>
        <dbReference type="ChEBI" id="CHEBI:78435"/>
        <dbReference type="EC" id="2.4.99.28"/>
    </reaction>
</comment>
<dbReference type="PANTHER" id="PTHR32282">
    <property type="entry name" value="BINDING PROTEIN TRANSPEPTIDASE, PUTATIVE-RELATED"/>
    <property type="match status" value="1"/>
</dbReference>
<dbReference type="InterPro" id="IPR001460">
    <property type="entry name" value="PCN-bd_Tpept"/>
</dbReference>
<evidence type="ECO:0000259" key="11">
    <source>
        <dbReference type="Pfam" id="PF00912"/>
    </source>
</evidence>
<feature type="compositionally biased region" description="Low complexity" evidence="9">
    <location>
        <begin position="705"/>
        <end position="719"/>
    </location>
</feature>
<comment type="caution">
    <text evidence="12">The sequence shown here is derived from an EMBL/GenBank/DDBJ whole genome shotgun (WGS) entry which is preliminary data.</text>
</comment>
<sequence length="771" mass="81902">MAAAAFPIVAVTGLSAKAGAQMFESLPSTLQTVQLPQTTKILTSDGKYVTSLYVQDRVAVPLSSVPVAVQHAVVATEDTRFYEHHGVDLKGIIRAFVANQQAGGASQGASTLTQQYVRQELILAAKTPQERQQATEVTIGRKLREARLAIALEKQYSKAQILERYLNIVYFGHGAYGIAQAAQRYFSKSVDQLTLSESAMLAGFIKSPTYYPAHPVPAEQRRDFVLQRMKDLNFVTAPQLADALAHPPTMHPYTTPNSCFDNGSITTGNNWGFSCDYLRIWAEQQPAFGATPEERWNNLQTGGYTIKLGLDSQMQAIAQDVVNSRGTSMDSRLAQGIVLIQPGTGQIKAMAINRLFGVPPQGSGPDRQSEYTQNPLLTGDPANGGRSTGYPSGSTFKMFTMLAALNQDKPLSTAFYAPQTYVSNVPATGDSSCDGKYCAQNASKGMTGRQNMWTGFGSSVNTYFVQLEQQVGAANVAQMAAKVGISFFPGAKTKAAPTGVNSLAQIVREGNGRAQRLSLTLGQGSDTWPLYMANAYATVAAHGKYCEPTPVQSITGPDGKALDVGNPKCSQVIPAGVADAATDAARCPIGQSPLTGSCSNGFGPTGGSVGDRLDPRPAAGKTGSTPGNKQLWFAGFVPQLAGASFSTDPDTPHGDYDQGDTRVANDIFSSTMARVTDGMDEQNFDAPPDDLVSGGIDDESANTGQDQNPTDPNNPNNPNKPKPHRSANPPTGHGAGFELPGGHLPPIQPPTFAVTGFNTSFARRRTTGRVT</sequence>
<dbReference type="Pfam" id="PF00912">
    <property type="entry name" value="Transgly"/>
    <property type="match status" value="1"/>
</dbReference>
<keyword evidence="2" id="KW-0645">Protease</keyword>
<dbReference type="Gene3D" id="3.40.710.10">
    <property type="entry name" value="DD-peptidase/beta-lactamase superfamily"/>
    <property type="match status" value="1"/>
</dbReference>
<gene>
    <name evidence="12" type="ORF">GCM10009765_05330</name>
</gene>
<evidence type="ECO:0000256" key="9">
    <source>
        <dbReference type="SAM" id="MobiDB-lite"/>
    </source>
</evidence>
<evidence type="ECO:0000313" key="12">
    <source>
        <dbReference type="EMBL" id="GAA1658944.1"/>
    </source>
</evidence>
<feature type="domain" description="Glycosyl transferase family 51" evidence="11">
    <location>
        <begin position="46"/>
        <end position="230"/>
    </location>
</feature>
<dbReference type="EMBL" id="BAAANY010000002">
    <property type="protein sequence ID" value="GAA1658944.1"/>
    <property type="molecule type" value="Genomic_DNA"/>
</dbReference>
<feature type="compositionally biased region" description="Polar residues" evidence="9">
    <location>
        <begin position="593"/>
        <end position="602"/>
    </location>
</feature>
<dbReference type="InterPro" id="IPR001264">
    <property type="entry name" value="Glyco_trans_51"/>
</dbReference>
<dbReference type="InterPro" id="IPR012338">
    <property type="entry name" value="Beta-lactam/transpept-like"/>
</dbReference>
<evidence type="ECO:0000256" key="2">
    <source>
        <dbReference type="ARBA" id="ARBA00022670"/>
    </source>
</evidence>
<feature type="region of interest" description="Disordered" evidence="9">
    <location>
        <begin position="359"/>
        <end position="387"/>
    </location>
</feature>
<organism evidence="12 13">
    <name type="scientific">Fodinicola feengrottensis</name>
    <dbReference type="NCBI Taxonomy" id="435914"/>
    <lineage>
        <taxon>Bacteria</taxon>
        <taxon>Bacillati</taxon>
        <taxon>Actinomycetota</taxon>
        <taxon>Actinomycetes</taxon>
        <taxon>Mycobacteriales</taxon>
        <taxon>Fodinicola</taxon>
    </lineage>
</organism>
<dbReference type="SUPFAM" id="SSF53955">
    <property type="entry name" value="Lysozyme-like"/>
    <property type="match status" value="1"/>
</dbReference>
<dbReference type="Gene3D" id="1.10.3810.10">
    <property type="entry name" value="Biosynthetic peptidoglycan transglycosylase-like"/>
    <property type="match status" value="1"/>
</dbReference>
<keyword evidence="1" id="KW-0121">Carboxypeptidase</keyword>
<feature type="compositionally biased region" description="Basic residues" evidence="9">
    <location>
        <begin position="762"/>
        <end position="771"/>
    </location>
</feature>
<evidence type="ECO:0000259" key="10">
    <source>
        <dbReference type="Pfam" id="PF00905"/>
    </source>
</evidence>
<accession>A0ABN2FU65</accession>
<evidence type="ECO:0000256" key="5">
    <source>
        <dbReference type="ARBA" id="ARBA00022801"/>
    </source>
</evidence>
<proteinExistence type="predicted"/>
<keyword evidence="6" id="KW-0511">Multifunctional enzyme</keyword>
<feature type="region of interest" description="Disordered" evidence="9">
    <location>
        <begin position="593"/>
        <end position="630"/>
    </location>
</feature>
<protein>
    <submittedName>
        <fullName evidence="12">Transglycosylase domain-containing protein</fullName>
    </submittedName>
</protein>
<dbReference type="Proteomes" id="UP001500618">
    <property type="component" value="Unassembled WGS sequence"/>
</dbReference>
<feature type="region of interest" description="Disordered" evidence="9">
    <location>
        <begin position="679"/>
        <end position="771"/>
    </location>
</feature>
<evidence type="ECO:0000313" key="13">
    <source>
        <dbReference type="Proteomes" id="UP001500618"/>
    </source>
</evidence>
<dbReference type="InterPro" id="IPR050396">
    <property type="entry name" value="Glycosyltr_51/Transpeptidase"/>
</dbReference>
<reference evidence="12 13" key="1">
    <citation type="journal article" date="2019" name="Int. J. Syst. Evol. Microbiol.">
        <title>The Global Catalogue of Microorganisms (GCM) 10K type strain sequencing project: providing services to taxonomists for standard genome sequencing and annotation.</title>
        <authorList>
            <consortium name="The Broad Institute Genomics Platform"/>
            <consortium name="The Broad Institute Genome Sequencing Center for Infectious Disease"/>
            <person name="Wu L."/>
            <person name="Ma J."/>
        </authorList>
    </citation>
    <scope>NUCLEOTIDE SEQUENCE [LARGE SCALE GENOMIC DNA]</scope>
    <source>
        <strain evidence="12 13">JCM 14718</strain>
    </source>
</reference>
<comment type="catalytic activity">
    <reaction evidence="7">
        <text>Preferential cleavage: (Ac)2-L-Lys-D-Ala-|-D-Ala. Also transpeptidation of peptidyl-alanyl moieties that are N-acyl substituents of D-alanine.</text>
        <dbReference type="EC" id="3.4.16.4"/>
    </reaction>
</comment>